<keyword evidence="2" id="KW-1185">Reference proteome</keyword>
<accession>L8WGZ1</accession>
<dbReference type="EMBL" id="AFRT01004607">
    <property type="protein sequence ID" value="ELU35997.1"/>
    <property type="molecule type" value="Genomic_DNA"/>
</dbReference>
<sequence>MISRFSGCLGAWRDVTRRVNVKKVGDLQRRVKQRGKFDEATERRARILTHRPPSGQIFKPLAREDNLRAQYRSGTAVGYVGPNYGISAQRIGTADYLLIIQ</sequence>
<evidence type="ECO:0000313" key="1">
    <source>
        <dbReference type="EMBL" id="ELU35997.1"/>
    </source>
</evidence>
<reference evidence="1 2" key="1">
    <citation type="journal article" date="2013" name="Nat. Commun.">
        <title>The evolution and pathogenic mechanisms of the rice sheath blight pathogen.</title>
        <authorList>
            <person name="Zheng A."/>
            <person name="Lin R."/>
            <person name="Xu L."/>
            <person name="Qin P."/>
            <person name="Tang C."/>
            <person name="Ai P."/>
            <person name="Zhang D."/>
            <person name="Liu Y."/>
            <person name="Sun Z."/>
            <person name="Feng H."/>
            <person name="Wang Y."/>
            <person name="Chen Y."/>
            <person name="Liang X."/>
            <person name="Fu R."/>
            <person name="Li Q."/>
            <person name="Zhang J."/>
            <person name="Yu X."/>
            <person name="Xie Z."/>
            <person name="Ding L."/>
            <person name="Guan P."/>
            <person name="Tang J."/>
            <person name="Liang Y."/>
            <person name="Wang S."/>
            <person name="Deng Q."/>
            <person name="Li S."/>
            <person name="Zhu J."/>
            <person name="Wang L."/>
            <person name="Liu H."/>
            <person name="Li P."/>
        </authorList>
    </citation>
    <scope>NUCLEOTIDE SEQUENCE [LARGE SCALE GENOMIC DNA]</scope>
    <source>
        <strain evidence="2">AG-1 IA</strain>
    </source>
</reference>
<comment type="caution">
    <text evidence="1">The sequence shown here is derived from an EMBL/GenBank/DDBJ whole genome shotgun (WGS) entry which is preliminary data.</text>
</comment>
<gene>
    <name evidence="1" type="ORF">AG1IA_09973</name>
</gene>
<dbReference type="AlphaFoldDB" id="L8WGZ1"/>
<proteinExistence type="predicted"/>
<dbReference type="HOGENOM" id="CLU_2293600_0_0_1"/>
<dbReference type="Proteomes" id="UP000011668">
    <property type="component" value="Unassembled WGS sequence"/>
</dbReference>
<name>L8WGZ1_THACA</name>
<protein>
    <submittedName>
        <fullName evidence="1">Uncharacterized protein</fullName>
    </submittedName>
</protein>
<evidence type="ECO:0000313" key="2">
    <source>
        <dbReference type="Proteomes" id="UP000011668"/>
    </source>
</evidence>
<organism evidence="1 2">
    <name type="scientific">Thanatephorus cucumeris (strain AG1-IA)</name>
    <name type="common">Rice sheath blight fungus</name>
    <name type="synonym">Rhizoctonia solani</name>
    <dbReference type="NCBI Taxonomy" id="983506"/>
    <lineage>
        <taxon>Eukaryota</taxon>
        <taxon>Fungi</taxon>
        <taxon>Dikarya</taxon>
        <taxon>Basidiomycota</taxon>
        <taxon>Agaricomycotina</taxon>
        <taxon>Agaricomycetes</taxon>
        <taxon>Cantharellales</taxon>
        <taxon>Ceratobasidiaceae</taxon>
        <taxon>Rhizoctonia</taxon>
        <taxon>Rhizoctonia solani AG-1</taxon>
    </lineage>
</organism>